<dbReference type="EMBL" id="LXEP01000031">
    <property type="protein sequence ID" value="OAT18379.1"/>
    <property type="molecule type" value="Genomic_DNA"/>
</dbReference>
<dbReference type="CDD" id="cd01392">
    <property type="entry name" value="HTH_LacI"/>
    <property type="match status" value="1"/>
</dbReference>
<evidence type="ECO:0000259" key="5">
    <source>
        <dbReference type="PROSITE" id="PS50932"/>
    </source>
</evidence>
<reference evidence="6 7" key="1">
    <citation type="submission" date="2016-04" db="EMBL/GenBank/DDBJ databases">
        <title>ATOL: Assembling a taxonomically balanced genome-scale reconstruction of the evolutionary history of the Enterobacteriaceae.</title>
        <authorList>
            <person name="Plunkett G.III."/>
            <person name="Neeno-Eckwall E.C."/>
            <person name="Glasner J.D."/>
            <person name="Perna N.T."/>
        </authorList>
    </citation>
    <scope>NUCLEOTIDE SEQUENCE [LARGE SCALE GENOMIC DNA]</scope>
    <source>
        <strain evidence="6 7">ATCC 51604</strain>
    </source>
</reference>
<dbReference type="InterPro" id="IPR010982">
    <property type="entry name" value="Lambda_DNA-bd_dom_sf"/>
</dbReference>
<keyword evidence="2" id="KW-0805">Transcription regulation</keyword>
<dbReference type="PANTHER" id="PTHR30146:SF148">
    <property type="entry name" value="HTH-TYPE TRANSCRIPTIONAL REPRESSOR PURR-RELATED"/>
    <property type="match status" value="1"/>
</dbReference>
<protein>
    <submittedName>
        <fullName evidence="6">Maltose regulon regulatory protein</fullName>
    </submittedName>
</protein>
<evidence type="ECO:0000313" key="7">
    <source>
        <dbReference type="Proteomes" id="UP000078504"/>
    </source>
</evidence>
<dbReference type="InterPro" id="IPR028082">
    <property type="entry name" value="Peripla_BP_I"/>
</dbReference>
<dbReference type="AlphaFoldDB" id="A0A1B7HRX9"/>
<dbReference type="SUPFAM" id="SSF47413">
    <property type="entry name" value="lambda repressor-like DNA-binding domains"/>
    <property type="match status" value="1"/>
</dbReference>
<dbReference type="Gene3D" id="3.40.50.2300">
    <property type="match status" value="2"/>
</dbReference>
<dbReference type="SMART" id="SM00354">
    <property type="entry name" value="HTH_LACI"/>
    <property type="match status" value="1"/>
</dbReference>
<dbReference type="GO" id="GO:0003700">
    <property type="term" value="F:DNA-binding transcription factor activity"/>
    <property type="evidence" value="ECO:0007669"/>
    <property type="project" value="TreeGrafter"/>
</dbReference>
<organism evidence="6 7">
    <name type="scientific">Buttiauxella gaviniae ATCC 51604</name>
    <dbReference type="NCBI Taxonomy" id="1354253"/>
    <lineage>
        <taxon>Bacteria</taxon>
        <taxon>Pseudomonadati</taxon>
        <taxon>Pseudomonadota</taxon>
        <taxon>Gammaproteobacteria</taxon>
        <taxon>Enterobacterales</taxon>
        <taxon>Enterobacteriaceae</taxon>
        <taxon>Buttiauxella</taxon>
    </lineage>
</organism>
<evidence type="ECO:0000256" key="4">
    <source>
        <dbReference type="ARBA" id="ARBA00023163"/>
    </source>
</evidence>
<dbReference type="PANTHER" id="PTHR30146">
    <property type="entry name" value="LACI-RELATED TRANSCRIPTIONAL REPRESSOR"/>
    <property type="match status" value="1"/>
</dbReference>
<name>A0A1B7HRX9_9ENTR</name>
<dbReference type="SUPFAM" id="SSF53822">
    <property type="entry name" value="Periplasmic binding protein-like I"/>
    <property type="match status" value="1"/>
</dbReference>
<evidence type="ECO:0000256" key="2">
    <source>
        <dbReference type="ARBA" id="ARBA00023015"/>
    </source>
</evidence>
<evidence type="ECO:0000256" key="1">
    <source>
        <dbReference type="ARBA" id="ARBA00022491"/>
    </source>
</evidence>
<dbReference type="RefSeq" id="WP_064516980.1">
    <property type="nucleotide sequence ID" value="NZ_LXEP01000031.1"/>
</dbReference>
<dbReference type="InterPro" id="IPR001761">
    <property type="entry name" value="Peripla_BP/Lac1_sug-bd_dom"/>
</dbReference>
<evidence type="ECO:0000256" key="3">
    <source>
        <dbReference type="ARBA" id="ARBA00023125"/>
    </source>
</evidence>
<dbReference type="Gene3D" id="1.10.260.40">
    <property type="entry name" value="lambda repressor-like DNA-binding domains"/>
    <property type="match status" value="1"/>
</dbReference>
<feature type="domain" description="HTH lacI-type" evidence="5">
    <location>
        <begin position="4"/>
        <end position="58"/>
    </location>
</feature>
<dbReference type="PATRIC" id="fig|1354253.4.peg.3349"/>
<dbReference type="InterPro" id="IPR000843">
    <property type="entry name" value="HTH_LacI"/>
</dbReference>
<dbReference type="GO" id="GO:0000976">
    <property type="term" value="F:transcription cis-regulatory region binding"/>
    <property type="evidence" value="ECO:0007669"/>
    <property type="project" value="TreeGrafter"/>
</dbReference>
<dbReference type="NCBIfam" id="NF007449">
    <property type="entry name" value="PRK10014.1"/>
    <property type="match status" value="1"/>
</dbReference>
<dbReference type="Pfam" id="PF00356">
    <property type="entry name" value="LacI"/>
    <property type="match status" value="1"/>
</dbReference>
<accession>A0A1B7HRX9</accession>
<dbReference type="Pfam" id="PF00532">
    <property type="entry name" value="Peripla_BP_1"/>
    <property type="match status" value="1"/>
</dbReference>
<gene>
    <name evidence="6" type="ORF">M977_03295</name>
</gene>
<proteinExistence type="predicted"/>
<sequence length="338" mass="36959">MKKVNIIDVAQLAGVSVSTVSLVLRQKGKISEATIEKVNAAIKQLGYVHNVAAANLRSSTSNLIGLVISDFNDSFCVNVMASVVHYLEKQGYMVFLGHPQDDDQQLQQCLTSFSQQGVAGVIYLDANHRLASIPALIAQCPLPTVIIAESTVSSHRDVIGRDNRQAGNQATRYLLDRGHRNIAYLGGTASNLMREERLLGYRNALAQYNLPFREEWAPVCENDTENAARLTRQLLEKNSKITAMLCHSPSAIIGCLNGIQQVGRTVGKDVFLTQQVSLIGFEDMMHINLTSPRFTYVSASSEEAGRQAATLIVNKIKEPALPAQKIIISGELVLRESA</sequence>
<dbReference type="PROSITE" id="PS00356">
    <property type="entry name" value="HTH_LACI_1"/>
    <property type="match status" value="1"/>
</dbReference>
<keyword evidence="4" id="KW-0804">Transcription</keyword>
<dbReference type="PROSITE" id="PS50932">
    <property type="entry name" value="HTH_LACI_2"/>
    <property type="match status" value="1"/>
</dbReference>
<comment type="caution">
    <text evidence="6">The sequence shown here is derived from an EMBL/GenBank/DDBJ whole genome shotgun (WGS) entry which is preliminary data.</text>
</comment>
<keyword evidence="3" id="KW-0238">DNA-binding</keyword>
<dbReference type="CDD" id="cd06267">
    <property type="entry name" value="PBP1_LacI_sugar_binding-like"/>
    <property type="match status" value="1"/>
</dbReference>
<dbReference type="Proteomes" id="UP000078504">
    <property type="component" value="Unassembled WGS sequence"/>
</dbReference>
<keyword evidence="1" id="KW-0678">Repressor</keyword>
<evidence type="ECO:0000313" key="6">
    <source>
        <dbReference type="EMBL" id="OAT18379.1"/>
    </source>
</evidence>